<dbReference type="PANTHER" id="PTHR30055">
    <property type="entry name" value="HTH-TYPE TRANSCRIPTIONAL REGULATOR RUTR"/>
    <property type="match status" value="1"/>
</dbReference>
<sequence>MTEQPVPLTRRRSSPLPPDERRAALVAATSPLIRMHGLNVPTRLIAEAAGVAEGTIFRVFPDKNALLRAALAEIFDPAPTIRALRDIPPSCSLQVRLATAATIVAHRMAANAPVIAAMRSPEAHAVLAGDPFMGDPRAALHTIVETIADMIRPDADKLRRSPITTAQLLISMVILTSRGMVGPDHLTGGELADLLLNGLIQRSTGDDQC</sequence>
<dbReference type="PANTHER" id="PTHR30055:SF234">
    <property type="entry name" value="HTH-TYPE TRANSCRIPTIONAL REGULATOR BETI"/>
    <property type="match status" value="1"/>
</dbReference>
<name>A0ABP4Y8S5_9ACTN</name>
<accession>A0ABP4Y8S5</accession>
<dbReference type="Pfam" id="PF00440">
    <property type="entry name" value="TetR_N"/>
    <property type="match status" value="1"/>
</dbReference>
<dbReference type="PRINTS" id="PR00455">
    <property type="entry name" value="HTHTETR"/>
</dbReference>
<evidence type="ECO:0000259" key="5">
    <source>
        <dbReference type="PROSITE" id="PS50977"/>
    </source>
</evidence>
<evidence type="ECO:0000313" key="6">
    <source>
        <dbReference type="EMBL" id="GAA1801721.1"/>
    </source>
</evidence>
<dbReference type="InterPro" id="IPR009057">
    <property type="entry name" value="Homeodomain-like_sf"/>
</dbReference>
<keyword evidence="3" id="KW-0804">Transcription</keyword>
<keyword evidence="2 4" id="KW-0238">DNA-binding</keyword>
<dbReference type="Proteomes" id="UP001500218">
    <property type="component" value="Unassembled WGS sequence"/>
</dbReference>
<gene>
    <name evidence="6" type="ORF">GCM10009682_24530</name>
</gene>
<dbReference type="RefSeq" id="WP_344129704.1">
    <property type="nucleotide sequence ID" value="NZ_BAAALT010000060.1"/>
</dbReference>
<comment type="caution">
    <text evidence="6">The sequence shown here is derived from an EMBL/GenBank/DDBJ whole genome shotgun (WGS) entry which is preliminary data.</text>
</comment>
<feature type="domain" description="HTH tetR-type" evidence="5">
    <location>
        <begin position="19"/>
        <end position="78"/>
    </location>
</feature>
<dbReference type="SUPFAM" id="SSF46689">
    <property type="entry name" value="Homeodomain-like"/>
    <property type="match status" value="1"/>
</dbReference>
<keyword evidence="7" id="KW-1185">Reference proteome</keyword>
<evidence type="ECO:0000256" key="4">
    <source>
        <dbReference type="PROSITE-ProRule" id="PRU00335"/>
    </source>
</evidence>
<evidence type="ECO:0000256" key="2">
    <source>
        <dbReference type="ARBA" id="ARBA00023125"/>
    </source>
</evidence>
<dbReference type="PROSITE" id="PS50977">
    <property type="entry name" value="HTH_TETR_2"/>
    <property type="match status" value="1"/>
</dbReference>
<dbReference type="EMBL" id="BAAALT010000060">
    <property type="protein sequence ID" value="GAA1801721.1"/>
    <property type="molecule type" value="Genomic_DNA"/>
</dbReference>
<feature type="DNA-binding region" description="H-T-H motif" evidence="4">
    <location>
        <begin position="41"/>
        <end position="60"/>
    </location>
</feature>
<evidence type="ECO:0000313" key="7">
    <source>
        <dbReference type="Proteomes" id="UP001500218"/>
    </source>
</evidence>
<proteinExistence type="predicted"/>
<dbReference type="Gene3D" id="1.10.357.10">
    <property type="entry name" value="Tetracycline Repressor, domain 2"/>
    <property type="match status" value="1"/>
</dbReference>
<dbReference type="InterPro" id="IPR050109">
    <property type="entry name" value="HTH-type_TetR-like_transc_reg"/>
</dbReference>
<organism evidence="6 7">
    <name type="scientific">Luedemannella flava</name>
    <dbReference type="NCBI Taxonomy" id="349316"/>
    <lineage>
        <taxon>Bacteria</taxon>
        <taxon>Bacillati</taxon>
        <taxon>Actinomycetota</taxon>
        <taxon>Actinomycetes</taxon>
        <taxon>Micromonosporales</taxon>
        <taxon>Micromonosporaceae</taxon>
        <taxon>Luedemannella</taxon>
    </lineage>
</organism>
<protein>
    <submittedName>
        <fullName evidence="6">TetR/AcrR family transcriptional regulator</fullName>
    </submittedName>
</protein>
<evidence type="ECO:0000256" key="1">
    <source>
        <dbReference type="ARBA" id="ARBA00023015"/>
    </source>
</evidence>
<keyword evidence="1" id="KW-0805">Transcription regulation</keyword>
<evidence type="ECO:0000256" key="3">
    <source>
        <dbReference type="ARBA" id="ARBA00023163"/>
    </source>
</evidence>
<reference evidence="7" key="1">
    <citation type="journal article" date="2019" name="Int. J. Syst. Evol. Microbiol.">
        <title>The Global Catalogue of Microorganisms (GCM) 10K type strain sequencing project: providing services to taxonomists for standard genome sequencing and annotation.</title>
        <authorList>
            <consortium name="The Broad Institute Genomics Platform"/>
            <consortium name="The Broad Institute Genome Sequencing Center for Infectious Disease"/>
            <person name="Wu L."/>
            <person name="Ma J."/>
        </authorList>
    </citation>
    <scope>NUCLEOTIDE SEQUENCE [LARGE SCALE GENOMIC DNA]</scope>
    <source>
        <strain evidence="7">JCM 13250</strain>
    </source>
</reference>
<dbReference type="InterPro" id="IPR001647">
    <property type="entry name" value="HTH_TetR"/>
</dbReference>